<accession>A0A4U1BH93</accession>
<keyword evidence="7" id="KW-1185">Reference proteome</keyword>
<name>A0A4U1BH93_9GAMM</name>
<dbReference type="GO" id="GO:1990362">
    <property type="term" value="F:butanol dehydrogenase (NAD+) activity"/>
    <property type="evidence" value="ECO:0007669"/>
    <property type="project" value="InterPro"/>
</dbReference>
<organism evidence="6 7">
    <name type="scientific">Ferrimonas aestuarii</name>
    <dbReference type="NCBI Taxonomy" id="2569539"/>
    <lineage>
        <taxon>Bacteria</taxon>
        <taxon>Pseudomonadati</taxon>
        <taxon>Pseudomonadota</taxon>
        <taxon>Gammaproteobacteria</taxon>
        <taxon>Alteromonadales</taxon>
        <taxon>Ferrimonadaceae</taxon>
        <taxon>Ferrimonas</taxon>
    </lineage>
</organism>
<dbReference type="OrthoDB" id="9815791at2"/>
<dbReference type="PROSITE" id="PS00060">
    <property type="entry name" value="ADH_IRON_2"/>
    <property type="match status" value="1"/>
</dbReference>
<dbReference type="PROSITE" id="PS00913">
    <property type="entry name" value="ADH_IRON_1"/>
    <property type="match status" value="1"/>
</dbReference>
<sequence>MNNFDYQNPTRILFGEGEIANIKNAIPQGAKVLVLYGGGSIKANGVYQQVVDALAGFEWLELSGISPNPKYDELMPAVELIKRENIDFLLAVGGGSVADGTKFIAAAAKFEGDDPWDILAKRAPVTDALPLGTILTLPATGSEANGNSVVTRGTDKLSFNSPLVYPAFSVLDPTTTYTLPARQVANGVVDAFVHTIEQYLTYPVNSPIQDRFAESLLLTLIEEGPKAMADVGKPAEEQNYDVRANVMWAATLALNTLIGKGVPQDWATHMIGHELTATLGLDHAQTLAIILPSLMNEQREGKREKLLQFGERVWNITEGDESTRIDATIAKTREFFETMQVKTRISDYGFGAESVDKIIDQLERHGMTKLGERGDIDIAKSRAIVEAAV</sequence>
<dbReference type="Proteomes" id="UP000305675">
    <property type="component" value="Unassembled WGS sequence"/>
</dbReference>
<dbReference type="Gene3D" id="3.40.50.1970">
    <property type="match status" value="1"/>
</dbReference>
<dbReference type="PANTHER" id="PTHR43633">
    <property type="entry name" value="ALCOHOL DEHYDROGENASE YQHD"/>
    <property type="match status" value="1"/>
</dbReference>
<comment type="similarity">
    <text evidence="2">Belongs to the iron-containing alcohol dehydrogenase family.</text>
</comment>
<protein>
    <submittedName>
        <fullName evidence="6">Iron-containing alcohol dehydrogenase</fullName>
    </submittedName>
</protein>
<dbReference type="AlphaFoldDB" id="A0A4U1BH93"/>
<gene>
    <name evidence="6" type="ORF">FCL42_19650</name>
</gene>
<dbReference type="EMBL" id="SWCJ01000023">
    <property type="protein sequence ID" value="TKB50111.1"/>
    <property type="molecule type" value="Genomic_DNA"/>
</dbReference>
<feature type="domain" description="Alcohol dehydrogenase iron-type/glycerol dehydrogenase GldA" evidence="4">
    <location>
        <begin position="9"/>
        <end position="173"/>
    </location>
</feature>
<proteinExistence type="inferred from homology"/>
<evidence type="ECO:0000313" key="7">
    <source>
        <dbReference type="Proteomes" id="UP000305675"/>
    </source>
</evidence>
<dbReference type="InterPro" id="IPR056798">
    <property type="entry name" value="ADH_Fe_C"/>
</dbReference>
<dbReference type="PANTHER" id="PTHR43633:SF1">
    <property type="entry name" value="ALCOHOL DEHYDROGENASE YQHD"/>
    <property type="match status" value="1"/>
</dbReference>
<comment type="cofactor">
    <cofactor evidence="1">
        <name>Fe cation</name>
        <dbReference type="ChEBI" id="CHEBI:24875"/>
    </cofactor>
</comment>
<evidence type="ECO:0000256" key="1">
    <source>
        <dbReference type="ARBA" id="ARBA00001962"/>
    </source>
</evidence>
<dbReference type="CDD" id="cd08187">
    <property type="entry name" value="BDH"/>
    <property type="match status" value="1"/>
</dbReference>
<dbReference type="RefSeq" id="WP_136865135.1">
    <property type="nucleotide sequence ID" value="NZ_SWCJ01000023.1"/>
</dbReference>
<dbReference type="SUPFAM" id="SSF56796">
    <property type="entry name" value="Dehydroquinate synthase-like"/>
    <property type="match status" value="1"/>
</dbReference>
<evidence type="ECO:0000256" key="3">
    <source>
        <dbReference type="ARBA" id="ARBA00023002"/>
    </source>
</evidence>
<reference evidence="6 7" key="1">
    <citation type="submission" date="2019-04" db="EMBL/GenBank/DDBJ databases">
        <authorList>
            <person name="Hwang J.C."/>
        </authorList>
    </citation>
    <scope>NUCLEOTIDE SEQUENCE [LARGE SCALE GENOMIC DNA]</scope>
    <source>
        <strain evidence="6 7">IMCC35002</strain>
    </source>
</reference>
<dbReference type="InterPro" id="IPR044731">
    <property type="entry name" value="BDH-like"/>
</dbReference>
<dbReference type="Pfam" id="PF25137">
    <property type="entry name" value="ADH_Fe_C"/>
    <property type="match status" value="1"/>
</dbReference>
<evidence type="ECO:0000259" key="5">
    <source>
        <dbReference type="Pfam" id="PF25137"/>
    </source>
</evidence>
<evidence type="ECO:0000256" key="2">
    <source>
        <dbReference type="ARBA" id="ARBA00007358"/>
    </source>
</evidence>
<dbReference type="GO" id="GO:0008106">
    <property type="term" value="F:alcohol dehydrogenase (NADP+) activity"/>
    <property type="evidence" value="ECO:0007669"/>
    <property type="project" value="TreeGrafter"/>
</dbReference>
<comment type="caution">
    <text evidence="6">The sequence shown here is derived from an EMBL/GenBank/DDBJ whole genome shotgun (WGS) entry which is preliminary data.</text>
</comment>
<dbReference type="InterPro" id="IPR001670">
    <property type="entry name" value="ADH_Fe/GldA"/>
</dbReference>
<dbReference type="InterPro" id="IPR018211">
    <property type="entry name" value="ADH_Fe_CS"/>
</dbReference>
<dbReference type="Pfam" id="PF00465">
    <property type="entry name" value="Fe-ADH"/>
    <property type="match status" value="1"/>
</dbReference>
<feature type="domain" description="Fe-containing alcohol dehydrogenase-like C-terminal" evidence="5">
    <location>
        <begin position="185"/>
        <end position="360"/>
    </location>
</feature>
<dbReference type="Gene3D" id="1.20.1090.10">
    <property type="entry name" value="Dehydroquinate synthase-like - alpha domain"/>
    <property type="match status" value="1"/>
</dbReference>
<evidence type="ECO:0000313" key="6">
    <source>
        <dbReference type="EMBL" id="TKB50111.1"/>
    </source>
</evidence>
<evidence type="ECO:0000259" key="4">
    <source>
        <dbReference type="Pfam" id="PF00465"/>
    </source>
</evidence>
<keyword evidence="3" id="KW-0560">Oxidoreductase</keyword>
<dbReference type="GO" id="GO:1990002">
    <property type="term" value="F:methylglyoxal reductase (NADPH) (acetol producing) activity"/>
    <property type="evidence" value="ECO:0007669"/>
    <property type="project" value="TreeGrafter"/>
</dbReference>
<dbReference type="GO" id="GO:0005829">
    <property type="term" value="C:cytosol"/>
    <property type="evidence" value="ECO:0007669"/>
    <property type="project" value="TreeGrafter"/>
</dbReference>
<dbReference type="FunFam" id="3.40.50.1970:FF:000003">
    <property type="entry name" value="Alcohol dehydrogenase, iron-containing"/>
    <property type="match status" value="1"/>
</dbReference>
<dbReference type="GO" id="GO:0046872">
    <property type="term" value="F:metal ion binding"/>
    <property type="evidence" value="ECO:0007669"/>
    <property type="project" value="InterPro"/>
</dbReference>